<dbReference type="KEGG" id="est:DN752_19495"/>
<name>A0A2Z4INC5_9BACT</name>
<proteinExistence type="predicted"/>
<dbReference type="AlphaFoldDB" id="A0A2Z4INC5"/>
<protein>
    <submittedName>
        <fullName evidence="1">Uncharacterized protein</fullName>
    </submittedName>
</protein>
<dbReference type="RefSeq" id="WP_112785521.1">
    <property type="nucleotide sequence ID" value="NZ_CP030041.1"/>
</dbReference>
<accession>A0A2Z4INC5</accession>
<gene>
    <name evidence="1" type="ORF">DN752_19495</name>
</gene>
<evidence type="ECO:0000313" key="2">
    <source>
        <dbReference type="Proteomes" id="UP000248688"/>
    </source>
</evidence>
<keyword evidence="2" id="KW-1185">Reference proteome</keyword>
<organism evidence="1 2">
    <name type="scientific">Echinicola strongylocentroti</name>
    <dbReference type="NCBI Taxonomy" id="1795355"/>
    <lineage>
        <taxon>Bacteria</taxon>
        <taxon>Pseudomonadati</taxon>
        <taxon>Bacteroidota</taxon>
        <taxon>Cytophagia</taxon>
        <taxon>Cytophagales</taxon>
        <taxon>Cyclobacteriaceae</taxon>
        <taxon>Echinicola</taxon>
    </lineage>
</organism>
<sequence>MAEMTLITVKDRVAQRNGFRDWSHFLFNKPTIEKVLIFSDQIAELYAMNKAVEATKKRDNGQ</sequence>
<dbReference type="OrthoDB" id="677098at2"/>
<reference evidence="1 2" key="1">
    <citation type="submission" date="2018-06" db="EMBL/GenBank/DDBJ databases">
        <title>Echinicola strongylocentroti sp. nov., isolated from a sea urchin Strongylocentrotus intermedius.</title>
        <authorList>
            <person name="Bae S.S."/>
        </authorList>
    </citation>
    <scope>NUCLEOTIDE SEQUENCE [LARGE SCALE GENOMIC DNA]</scope>
    <source>
        <strain evidence="1 2">MEBiC08714</strain>
    </source>
</reference>
<evidence type="ECO:0000313" key="1">
    <source>
        <dbReference type="EMBL" id="AWW32148.1"/>
    </source>
</evidence>
<dbReference type="Proteomes" id="UP000248688">
    <property type="component" value="Chromosome"/>
</dbReference>
<dbReference type="EMBL" id="CP030041">
    <property type="protein sequence ID" value="AWW32148.1"/>
    <property type="molecule type" value="Genomic_DNA"/>
</dbReference>